<reference evidence="2 3" key="1">
    <citation type="journal article" date="2012" name="Appl. Environ. Microbiol.">
        <title>Short-read sequencing for genomic analysis of the brown rot fungus Fibroporia radiculosa.</title>
        <authorList>
            <person name="Tang J.D."/>
            <person name="Perkins A.D."/>
            <person name="Sonstegard T.S."/>
            <person name="Schroeder S.G."/>
            <person name="Burgess S.C."/>
            <person name="Diehl S.V."/>
        </authorList>
    </citation>
    <scope>NUCLEOTIDE SEQUENCE [LARGE SCALE GENOMIC DNA]</scope>
    <source>
        <strain evidence="2 3">TFFH 294</strain>
    </source>
</reference>
<proteinExistence type="predicted"/>
<evidence type="ECO:0000256" key="1">
    <source>
        <dbReference type="SAM" id="MobiDB-lite"/>
    </source>
</evidence>
<dbReference type="HOGENOM" id="CLU_003921_0_1_1"/>
<dbReference type="CDD" id="cd00303">
    <property type="entry name" value="retropepsin_like"/>
    <property type="match status" value="1"/>
</dbReference>
<sequence length="320" mass="35080">MATYSLNTTDRIAVLEKELFQLRKRNKVFNGIKLPTLKKPIQGVLKILVCEPDETTSRVAPVAPVTRAVAPSSLSQSTSPSPPPSQPAALNEHPFAAARDTTYTPPNLQNFGAAPKANPNKGKEPSYQMLTPAYQPEMIEKVFERSMKSPFVTLSPKELLSILPDLRSKYHDLEVPDESVSKIDVHLLTCHGDPLSPNATILPNPYESYLKCRPNEVLGANLTVANESNTIHCIKALINNQQCIECIIDPGSQIIAMSQEICHALGLAYDPLIKLNMQSANGTMDQSLGLIHNLPMQVGNLTLYLQAHVIRNAAYDILLG</sequence>
<dbReference type="AlphaFoldDB" id="J7SC79"/>
<dbReference type="Proteomes" id="UP000006352">
    <property type="component" value="Unassembled WGS sequence"/>
</dbReference>
<evidence type="ECO:0000313" key="2">
    <source>
        <dbReference type="EMBL" id="CCM06951.1"/>
    </source>
</evidence>
<evidence type="ECO:0000313" key="3">
    <source>
        <dbReference type="Proteomes" id="UP000006352"/>
    </source>
</evidence>
<dbReference type="EMBL" id="HE797582">
    <property type="protein sequence ID" value="CCM06951.1"/>
    <property type="molecule type" value="Genomic_DNA"/>
</dbReference>
<evidence type="ECO:0008006" key="4">
    <source>
        <dbReference type="Google" id="ProtNLM"/>
    </source>
</evidence>
<dbReference type="Pfam" id="PF13975">
    <property type="entry name" value="gag-asp_proteas"/>
    <property type="match status" value="1"/>
</dbReference>
<protein>
    <recommendedName>
        <fullName evidence="4">Aspartic peptidase DDI1-type domain-containing protein</fullName>
    </recommendedName>
</protein>
<accession>J7SC79</accession>
<dbReference type="InterPro" id="IPR021109">
    <property type="entry name" value="Peptidase_aspartic_dom_sf"/>
</dbReference>
<dbReference type="RefSeq" id="XP_012176972.1">
    <property type="nucleotide sequence ID" value="XM_012321582.1"/>
</dbReference>
<keyword evidence="3" id="KW-1185">Reference proteome</keyword>
<feature type="region of interest" description="Disordered" evidence="1">
    <location>
        <begin position="70"/>
        <end position="127"/>
    </location>
</feature>
<feature type="compositionally biased region" description="Low complexity" evidence="1">
    <location>
        <begin position="70"/>
        <end position="79"/>
    </location>
</feature>
<dbReference type="InParanoid" id="J7SC79"/>
<feature type="compositionally biased region" description="Polar residues" evidence="1">
    <location>
        <begin position="101"/>
        <end position="110"/>
    </location>
</feature>
<dbReference type="SUPFAM" id="SSF50630">
    <property type="entry name" value="Acid proteases"/>
    <property type="match status" value="1"/>
</dbReference>
<dbReference type="Gene3D" id="2.40.70.10">
    <property type="entry name" value="Acid Proteases"/>
    <property type="match status" value="1"/>
</dbReference>
<gene>
    <name evidence="2" type="ORF">FIBRA_09265</name>
</gene>
<dbReference type="GeneID" id="24101851"/>
<organism evidence="2 3">
    <name type="scientific">Fibroporia radiculosa</name>
    <dbReference type="NCBI Taxonomy" id="599839"/>
    <lineage>
        <taxon>Eukaryota</taxon>
        <taxon>Fungi</taxon>
        <taxon>Dikarya</taxon>
        <taxon>Basidiomycota</taxon>
        <taxon>Agaricomycotina</taxon>
        <taxon>Agaricomycetes</taxon>
        <taxon>Polyporales</taxon>
        <taxon>Fibroporiaceae</taxon>
        <taxon>Fibroporia</taxon>
    </lineage>
</organism>
<name>J7SC79_9APHY</name>
<dbReference type="OrthoDB" id="2801388at2759"/>